<dbReference type="InterPro" id="IPR014013">
    <property type="entry name" value="Helic_SF1/SF2_ATP-bd_DinG/Rad3"/>
</dbReference>
<dbReference type="OMA" id="INIAREC"/>
<proteinExistence type="inferred from homology"/>
<feature type="domain" description="Helicase ATP-binding" evidence="5">
    <location>
        <begin position="31"/>
        <end position="296"/>
    </location>
</feature>
<evidence type="ECO:0000256" key="4">
    <source>
        <dbReference type="ARBA" id="ARBA00038058"/>
    </source>
</evidence>
<name>A0A953LHY6_SYMTR</name>
<reference evidence="6" key="1">
    <citation type="submission" date="2017-11" db="EMBL/GenBank/DDBJ databases">
        <title>Three new genomes from thermophilic consortium.</title>
        <authorList>
            <person name="Quaggio R."/>
            <person name="Amgarten D."/>
            <person name="Setubal J.C."/>
        </authorList>
    </citation>
    <scope>NUCLEOTIDE SEQUENCE</scope>
    <source>
        <strain evidence="6">ZCTH01-B2</strain>
    </source>
</reference>
<dbReference type="GO" id="GO:0003678">
    <property type="term" value="F:DNA helicase activity"/>
    <property type="evidence" value="ECO:0007669"/>
    <property type="project" value="TreeGrafter"/>
</dbReference>
<gene>
    <name evidence="6" type="ORF">CWE10_11040</name>
</gene>
<keyword evidence="6" id="KW-0347">Helicase</keyword>
<evidence type="ECO:0000256" key="2">
    <source>
        <dbReference type="ARBA" id="ARBA00022801"/>
    </source>
</evidence>
<dbReference type="Gene3D" id="3.40.50.300">
    <property type="entry name" value="P-loop containing nucleotide triphosphate hydrolases"/>
    <property type="match status" value="2"/>
</dbReference>
<evidence type="ECO:0000256" key="1">
    <source>
        <dbReference type="ARBA" id="ARBA00022741"/>
    </source>
</evidence>
<evidence type="ECO:0000313" key="6">
    <source>
        <dbReference type="EMBL" id="MBY6276726.1"/>
    </source>
</evidence>
<dbReference type="GO" id="GO:0006139">
    <property type="term" value="P:nucleobase-containing compound metabolic process"/>
    <property type="evidence" value="ECO:0007669"/>
    <property type="project" value="InterPro"/>
</dbReference>
<dbReference type="InterPro" id="IPR006555">
    <property type="entry name" value="ATP-dep_Helicase_C"/>
</dbReference>
<dbReference type="GO" id="GO:0003676">
    <property type="term" value="F:nucleic acid binding"/>
    <property type="evidence" value="ECO:0007669"/>
    <property type="project" value="InterPro"/>
</dbReference>
<dbReference type="Proteomes" id="UP000732377">
    <property type="component" value="Unassembled WGS sequence"/>
</dbReference>
<dbReference type="InterPro" id="IPR027417">
    <property type="entry name" value="P-loop_NTPase"/>
</dbReference>
<dbReference type="SUPFAM" id="SSF52540">
    <property type="entry name" value="P-loop containing nucleoside triphosphate hydrolases"/>
    <property type="match status" value="1"/>
</dbReference>
<dbReference type="SMART" id="SM00491">
    <property type="entry name" value="HELICc2"/>
    <property type="match status" value="1"/>
</dbReference>
<dbReference type="PANTHER" id="PTHR11472">
    <property type="entry name" value="DNA REPAIR DEAD HELICASE RAD3/XP-D SUBFAMILY MEMBER"/>
    <property type="match status" value="1"/>
</dbReference>
<dbReference type="EMBL" id="PIUK01000103">
    <property type="protein sequence ID" value="MBY6276726.1"/>
    <property type="molecule type" value="Genomic_DNA"/>
</dbReference>
<dbReference type="GO" id="GO:0005524">
    <property type="term" value="F:ATP binding"/>
    <property type="evidence" value="ECO:0007669"/>
    <property type="project" value="UniProtKB-KW"/>
</dbReference>
<organism evidence="6 7">
    <name type="scientific">Symbiobacterium thermophilum</name>
    <dbReference type="NCBI Taxonomy" id="2734"/>
    <lineage>
        <taxon>Bacteria</taxon>
        <taxon>Bacillati</taxon>
        <taxon>Bacillota</taxon>
        <taxon>Clostridia</taxon>
        <taxon>Eubacteriales</taxon>
        <taxon>Symbiobacteriaceae</taxon>
        <taxon>Symbiobacterium</taxon>
    </lineage>
</organism>
<evidence type="ECO:0000259" key="5">
    <source>
        <dbReference type="PROSITE" id="PS51193"/>
    </source>
</evidence>
<dbReference type="InterPro" id="IPR045028">
    <property type="entry name" value="DinG/Rad3-like"/>
</dbReference>
<keyword evidence="3" id="KW-0067">ATP-binding</keyword>
<keyword evidence="2" id="KW-0378">Hydrolase</keyword>
<protein>
    <submittedName>
        <fullName evidence="6">ATP-dependent DNA helicase</fullName>
    </submittedName>
</protein>
<dbReference type="GO" id="GO:0016818">
    <property type="term" value="F:hydrolase activity, acting on acid anhydrides, in phosphorus-containing anhydrides"/>
    <property type="evidence" value="ECO:0007669"/>
    <property type="project" value="InterPro"/>
</dbReference>
<comment type="similarity">
    <text evidence="4">Belongs to the helicase family. DinG subfamily.</text>
</comment>
<evidence type="ECO:0000313" key="7">
    <source>
        <dbReference type="Proteomes" id="UP000732377"/>
    </source>
</evidence>
<dbReference type="PROSITE" id="PS51193">
    <property type="entry name" value="HELICASE_ATP_BIND_2"/>
    <property type="match status" value="1"/>
</dbReference>
<dbReference type="RefSeq" id="WP_011196859.1">
    <property type="nucleotide sequence ID" value="NZ_PIUK01000103.1"/>
</dbReference>
<comment type="caution">
    <text evidence="6">The sequence shown here is derived from an EMBL/GenBank/DDBJ whole genome shotgun (WGS) entry which is preliminary data.</text>
</comment>
<dbReference type="AlphaFoldDB" id="A0A953LHY6"/>
<dbReference type="Pfam" id="PF13307">
    <property type="entry name" value="Helicase_C_2"/>
    <property type="match status" value="1"/>
</dbReference>
<accession>A0A953LHY6</accession>
<keyword evidence="1" id="KW-0547">Nucleotide-binding</keyword>
<sequence length="656" mass="73011">MQIRWTKLPFTAHNESEYRQGLNDWLGRVFYDVLPEHGFEVREEQIYTAFRIARALTEGSTLLAEAGPGTGKTFAYLLPAVCHARMRGRPVVVASASSVLKAQLTGPDGDIQTLSRLLNLDIDVRVAGNPADYVCEMKVEAGDFGSGEEPEGWSELIHWARRTGTGARSEVPGVPDDLWELVSWDPSLNCDTCPRRGHCLMVAARRQHRAAADLVVCDHRLFAQDLLTRNDLLEGGMLPILPSYSAVIFDEGHHFPETWQRAQGWSLSQRRLRRTLERLEYWHAREQVAWRLEAALVAADSFMQALDVHTRPGEGKRDVDRSELLLKAAARLDQALDLLQTELVTEEAMSEGQSSETELQAYQNRIDELRAALRLFRRPESVVWREGDELWVVPRRPKPLFGGDLLKPGTPVVFSSATLEPDYQARVLGLSRFDQSRVGVPFDLGRQSLVYLPPDEGSGMNAAGPDAAVDAVVDEAVRVLHATGGRALILVRSLAEVRRWRQALAAHHLPWPVIYEGDGDRGAQLERFRAEVDSVLVGAGFWEGVDVRGEALSCVILPYLPFPEHDPLIRERRGQAQAAGQDPFRAVDLPEMLIKLKQGMGRLIRTAEDRGVIALLDRSYRGADWAGAVEEAFPEGARRVTDLAEVKAFLAGTGRG</sequence>
<evidence type="ECO:0000256" key="3">
    <source>
        <dbReference type="ARBA" id="ARBA00022840"/>
    </source>
</evidence>
<dbReference type="PANTHER" id="PTHR11472:SF57">
    <property type="entry name" value="ATP-DEPENDENT HELICASE YPVA-RELATED"/>
    <property type="match status" value="1"/>
</dbReference>